<gene>
    <name evidence="1" type="ORF">METZ01_LOCUS301254</name>
</gene>
<dbReference type="PANTHER" id="PTHR44103:SF1">
    <property type="entry name" value="PROPROTEIN CONVERTASE P"/>
    <property type="match status" value="1"/>
</dbReference>
<evidence type="ECO:0000313" key="1">
    <source>
        <dbReference type="EMBL" id="SVC48400.1"/>
    </source>
</evidence>
<dbReference type="AlphaFoldDB" id="A0A382MID8"/>
<dbReference type="Pfam" id="PF13517">
    <property type="entry name" value="FG-GAP_3"/>
    <property type="match status" value="1"/>
</dbReference>
<organism evidence="1">
    <name type="scientific">marine metagenome</name>
    <dbReference type="NCBI Taxonomy" id="408172"/>
    <lineage>
        <taxon>unclassified sequences</taxon>
        <taxon>metagenomes</taxon>
        <taxon>ecological metagenomes</taxon>
    </lineage>
</organism>
<dbReference type="InterPro" id="IPR013517">
    <property type="entry name" value="FG-GAP"/>
</dbReference>
<reference evidence="1" key="1">
    <citation type="submission" date="2018-05" db="EMBL/GenBank/DDBJ databases">
        <authorList>
            <person name="Lanie J.A."/>
            <person name="Ng W.-L."/>
            <person name="Kazmierczak K.M."/>
            <person name="Andrzejewski T.M."/>
            <person name="Davidsen T.M."/>
            <person name="Wayne K.J."/>
            <person name="Tettelin H."/>
            <person name="Glass J.I."/>
            <person name="Rusch D."/>
            <person name="Podicherti R."/>
            <person name="Tsui H.-C.T."/>
            <person name="Winkler M.E."/>
        </authorList>
    </citation>
    <scope>NUCLEOTIDE SEQUENCE</scope>
</reference>
<dbReference type="EMBL" id="UINC01093737">
    <property type="protein sequence ID" value="SVC48400.1"/>
    <property type="molecule type" value="Genomic_DNA"/>
</dbReference>
<accession>A0A382MID8</accession>
<dbReference type="Gene3D" id="2.60.120.200">
    <property type="match status" value="1"/>
</dbReference>
<dbReference type="PANTHER" id="PTHR44103">
    <property type="entry name" value="PROPROTEIN CONVERTASE P"/>
    <property type="match status" value="1"/>
</dbReference>
<feature type="non-terminal residue" evidence="1">
    <location>
        <position position="1"/>
    </location>
</feature>
<sequence>CGVCGGSGIPDGECDCAGSVDLGCGCGAAGPSGCDNACGSDLENDECGVCGGDGSSCGPPTLITYYQFDDNLTDSEGNATLAELTTNTTSGYGNNATGSYWSWTSSDDRGGGFQIDIPEDLIADSYSIGIRFQYNEISSGWEKIIDYQNRTSDNGFYFNNGKIRFYPGAAEGTNQYVADTPYDLVVTRNGANNEFIAYIVDEDGNLTLEFTYDDSDDNGNPIIVDNNIRLGFFHDDNASIGAEATTGGKVYSVKVWDDVLTPNEAVAAMGGCTDATACNYDVDATIDDGSCSENDECGVCGGDNSSCIIFIANNIATNADRAWGVFSADMDGDGDMDIVSASYQDDTIAWYENDGASDPSFAASNIATSADGARSVFAADMDG</sequence>
<dbReference type="SUPFAM" id="SSF49899">
    <property type="entry name" value="Concanavalin A-like lectins/glucanases"/>
    <property type="match status" value="1"/>
</dbReference>
<feature type="non-terminal residue" evidence="1">
    <location>
        <position position="383"/>
    </location>
</feature>
<dbReference type="InterPro" id="IPR013320">
    <property type="entry name" value="ConA-like_dom_sf"/>
</dbReference>
<name>A0A382MID8_9ZZZZ</name>
<protein>
    <submittedName>
        <fullName evidence="1">Uncharacterized protein</fullName>
    </submittedName>
</protein>
<proteinExistence type="predicted"/>